<evidence type="ECO:0000256" key="1">
    <source>
        <dbReference type="SAM" id="Phobius"/>
    </source>
</evidence>
<dbReference type="OrthoDB" id="2973139at2"/>
<name>A0A2A2IDL6_9BACI</name>
<evidence type="ECO:0008006" key="4">
    <source>
        <dbReference type="Google" id="ProtNLM"/>
    </source>
</evidence>
<reference evidence="2 3" key="1">
    <citation type="submission" date="2017-08" db="EMBL/GenBank/DDBJ databases">
        <title>Virgibacillus indicus sp. nov. and Virgibacillus profoundi sp. nov, two moderately halophilic bacteria isolated from marine sediment by using the Microfluidic Streak Plate.</title>
        <authorList>
            <person name="Xu B."/>
            <person name="Hu B."/>
            <person name="Wang J."/>
            <person name="Zhu Y."/>
            <person name="Huang L."/>
            <person name="Du W."/>
            <person name="Huang Y."/>
        </authorList>
    </citation>
    <scope>NUCLEOTIDE SEQUENCE [LARGE SCALE GENOMIC DNA]</scope>
    <source>
        <strain evidence="2 3">IO3-P3-H5</strain>
    </source>
</reference>
<organism evidence="2 3">
    <name type="scientific">Virgibacillus profundi</name>
    <dbReference type="NCBI Taxonomy" id="2024555"/>
    <lineage>
        <taxon>Bacteria</taxon>
        <taxon>Bacillati</taxon>
        <taxon>Bacillota</taxon>
        <taxon>Bacilli</taxon>
        <taxon>Bacillales</taxon>
        <taxon>Bacillaceae</taxon>
        <taxon>Virgibacillus</taxon>
    </lineage>
</organism>
<dbReference type="InterPro" id="IPR025434">
    <property type="entry name" value="YesK-like"/>
</dbReference>
<keyword evidence="1" id="KW-1133">Transmembrane helix</keyword>
<gene>
    <name evidence="2" type="ORF">CIL05_09875</name>
</gene>
<dbReference type="Proteomes" id="UP000218887">
    <property type="component" value="Unassembled WGS sequence"/>
</dbReference>
<sequence length="91" mass="10036">MSNFLIISIITAILLLGISFVFSKKKSSMRYIIPLIVTLISVLLIIISFFVSDWTGMGIGLYGFAIFIGSAFALIITAFVTSARDLKKNIR</sequence>
<keyword evidence="3" id="KW-1185">Reference proteome</keyword>
<keyword evidence="1" id="KW-0812">Transmembrane</keyword>
<evidence type="ECO:0000313" key="2">
    <source>
        <dbReference type="EMBL" id="PAV29672.1"/>
    </source>
</evidence>
<evidence type="ECO:0000313" key="3">
    <source>
        <dbReference type="Proteomes" id="UP000218887"/>
    </source>
</evidence>
<dbReference type="AlphaFoldDB" id="A0A2A2IDL6"/>
<dbReference type="Pfam" id="PF14150">
    <property type="entry name" value="YesK"/>
    <property type="match status" value="1"/>
</dbReference>
<proteinExistence type="predicted"/>
<feature type="transmembrane region" description="Helical" evidence="1">
    <location>
        <begin position="31"/>
        <end position="51"/>
    </location>
</feature>
<dbReference type="EMBL" id="NPOA01000006">
    <property type="protein sequence ID" value="PAV29672.1"/>
    <property type="molecule type" value="Genomic_DNA"/>
</dbReference>
<comment type="caution">
    <text evidence="2">The sequence shown here is derived from an EMBL/GenBank/DDBJ whole genome shotgun (WGS) entry which is preliminary data.</text>
</comment>
<feature type="transmembrane region" description="Helical" evidence="1">
    <location>
        <begin position="57"/>
        <end position="81"/>
    </location>
</feature>
<keyword evidence="1" id="KW-0472">Membrane</keyword>
<protein>
    <recommendedName>
        <fullName evidence="4">YesK-like protein</fullName>
    </recommendedName>
</protein>
<dbReference type="RefSeq" id="WP_095655372.1">
    <property type="nucleotide sequence ID" value="NZ_NPOA01000006.1"/>
</dbReference>
<accession>A0A2A2IDL6</accession>
<feature type="transmembrane region" description="Helical" evidence="1">
    <location>
        <begin position="6"/>
        <end position="22"/>
    </location>
</feature>